<dbReference type="Proteomes" id="UP000299102">
    <property type="component" value="Unassembled WGS sequence"/>
</dbReference>
<evidence type="ECO:0000313" key="1">
    <source>
        <dbReference type="EMBL" id="GBP56356.1"/>
    </source>
</evidence>
<evidence type="ECO:0000313" key="2">
    <source>
        <dbReference type="Proteomes" id="UP000299102"/>
    </source>
</evidence>
<proteinExistence type="predicted"/>
<dbReference type="EMBL" id="BGZK01000690">
    <property type="protein sequence ID" value="GBP56356.1"/>
    <property type="molecule type" value="Genomic_DNA"/>
</dbReference>
<accession>A0A4C1WXS3</accession>
<reference evidence="1 2" key="1">
    <citation type="journal article" date="2019" name="Commun. Biol.">
        <title>The bagworm genome reveals a unique fibroin gene that provides high tensile strength.</title>
        <authorList>
            <person name="Kono N."/>
            <person name="Nakamura H."/>
            <person name="Ohtoshi R."/>
            <person name="Tomita M."/>
            <person name="Numata K."/>
            <person name="Arakawa K."/>
        </authorList>
    </citation>
    <scope>NUCLEOTIDE SEQUENCE [LARGE SCALE GENOMIC DNA]</scope>
</reference>
<organism evidence="1 2">
    <name type="scientific">Eumeta variegata</name>
    <name type="common">Bagworm moth</name>
    <name type="synonym">Eumeta japonica</name>
    <dbReference type="NCBI Taxonomy" id="151549"/>
    <lineage>
        <taxon>Eukaryota</taxon>
        <taxon>Metazoa</taxon>
        <taxon>Ecdysozoa</taxon>
        <taxon>Arthropoda</taxon>
        <taxon>Hexapoda</taxon>
        <taxon>Insecta</taxon>
        <taxon>Pterygota</taxon>
        <taxon>Neoptera</taxon>
        <taxon>Endopterygota</taxon>
        <taxon>Lepidoptera</taxon>
        <taxon>Glossata</taxon>
        <taxon>Ditrysia</taxon>
        <taxon>Tineoidea</taxon>
        <taxon>Psychidae</taxon>
        <taxon>Oiketicinae</taxon>
        <taxon>Eumeta</taxon>
    </lineage>
</organism>
<gene>
    <name evidence="1" type="ORF">EVAR_43295_1</name>
</gene>
<sequence>MADGSVERPPLRTVSLQRPRRATPVLPGNLTVSTTGTLRFVVRPRSAATPRARSRRALCTRRTRRAALRCAYRIAFRVLAALYYRSATTRSARRAVVASRYPTRCCESV</sequence>
<dbReference type="AlphaFoldDB" id="A0A4C1WXS3"/>
<comment type="caution">
    <text evidence="1">The sequence shown here is derived from an EMBL/GenBank/DDBJ whole genome shotgun (WGS) entry which is preliminary data.</text>
</comment>
<name>A0A4C1WXS3_EUMVA</name>
<protein>
    <submittedName>
        <fullName evidence="1">Uncharacterized protein</fullName>
    </submittedName>
</protein>
<keyword evidence="2" id="KW-1185">Reference proteome</keyword>